<feature type="chain" id="PRO_5012443023" evidence="1">
    <location>
        <begin position="18"/>
        <end position="129"/>
    </location>
</feature>
<reference evidence="2 3" key="1">
    <citation type="submission" date="2017-07" db="EMBL/GenBank/DDBJ databases">
        <title>Genome Sequence of Antarctobacter heliothermus Strain SMS3 Isolated from a culture of the Diatom Skeletonema marinoi.</title>
        <authorList>
            <person name="Topel M."/>
            <person name="Pinder M.I.M."/>
            <person name="Johansson O.N."/>
            <person name="Kourtchenko O."/>
            <person name="Godhe A."/>
            <person name="Clarke A.K."/>
        </authorList>
    </citation>
    <scope>NUCLEOTIDE SEQUENCE [LARGE SCALE GENOMIC DNA]</scope>
    <source>
        <strain evidence="2 3">SMS3</strain>
    </source>
</reference>
<dbReference type="EMBL" id="CP022540">
    <property type="protein sequence ID" value="ASP20632.1"/>
    <property type="molecule type" value="Genomic_DNA"/>
</dbReference>
<gene>
    <name evidence="2" type="ORF">ANTHELSMS3_01947</name>
</gene>
<organism evidence="2 3">
    <name type="scientific">Antarctobacter heliothermus</name>
    <dbReference type="NCBI Taxonomy" id="74033"/>
    <lineage>
        <taxon>Bacteria</taxon>
        <taxon>Pseudomonadati</taxon>
        <taxon>Pseudomonadota</taxon>
        <taxon>Alphaproteobacteria</taxon>
        <taxon>Rhodobacterales</taxon>
        <taxon>Roseobacteraceae</taxon>
        <taxon>Antarctobacter</taxon>
    </lineage>
</organism>
<evidence type="ECO:0000313" key="3">
    <source>
        <dbReference type="Proteomes" id="UP000203589"/>
    </source>
</evidence>
<protein>
    <submittedName>
        <fullName evidence="2">Uncharacterized protein</fullName>
    </submittedName>
</protein>
<dbReference type="KEGG" id="aht:ANTHELSMS3_01947"/>
<evidence type="ECO:0000256" key="1">
    <source>
        <dbReference type="SAM" id="SignalP"/>
    </source>
</evidence>
<dbReference type="Proteomes" id="UP000203589">
    <property type="component" value="Chromosome"/>
</dbReference>
<sequence>MFRALTLAALLTTPALADEVWDSDIGAFVYEAETDGAAVFSFRNFDGYQATLVIPGLAGNFDNRGVHEAFWIGKGPGYCLGSMSYNAQSGNQWGRALLQFDKPNYPTSFTLLMGDCFDPLSYSVRAIIR</sequence>
<feature type="signal peptide" evidence="1">
    <location>
        <begin position="1"/>
        <end position="17"/>
    </location>
</feature>
<name>A0A222E3A2_9RHOB</name>
<dbReference type="AlphaFoldDB" id="A0A222E3A2"/>
<evidence type="ECO:0000313" key="2">
    <source>
        <dbReference type="EMBL" id="ASP20632.1"/>
    </source>
</evidence>
<proteinExistence type="predicted"/>
<dbReference type="RefSeq" id="WP_094034672.1">
    <property type="nucleotide sequence ID" value="NZ_CP022540.1"/>
</dbReference>
<accession>A0A222E3A2</accession>
<dbReference type="OrthoDB" id="572536at2"/>
<keyword evidence="1" id="KW-0732">Signal</keyword>
<keyword evidence="3" id="KW-1185">Reference proteome</keyword>